<feature type="compositionally biased region" description="Basic and acidic residues" evidence="5">
    <location>
        <begin position="497"/>
        <end position="506"/>
    </location>
</feature>
<dbReference type="Gene3D" id="1.25.40.10">
    <property type="entry name" value="Tetratricopeptide repeat domain"/>
    <property type="match status" value="6"/>
</dbReference>
<dbReference type="Pfam" id="PF13424">
    <property type="entry name" value="TPR_12"/>
    <property type="match status" value="6"/>
</dbReference>
<evidence type="ECO:0000256" key="4">
    <source>
        <dbReference type="SAM" id="Coils"/>
    </source>
</evidence>
<proteinExistence type="predicted"/>
<dbReference type="HOGENOM" id="CLU_262131_0_0_1"/>
<keyword evidence="2 3" id="KW-0802">TPR repeat</keyword>
<organism evidence="7 8">
    <name type="scientific">Phialophora macrospora</name>
    <dbReference type="NCBI Taxonomy" id="1851006"/>
    <lineage>
        <taxon>Eukaryota</taxon>
        <taxon>Fungi</taxon>
        <taxon>Dikarya</taxon>
        <taxon>Ascomycota</taxon>
        <taxon>Pezizomycotina</taxon>
        <taxon>Eurotiomycetes</taxon>
        <taxon>Chaetothyriomycetidae</taxon>
        <taxon>Chaetothyriales</taxon>
        <taxon>Herpotrichiellaceae</taxon>
        <taxon>Phialophora</taxon>
    </lineage>
</organism>
<evidence type="ECO:0008006" key="9">
    <source>
        <dbReference type="Google" id="ProtNLM"/>
    </source>
</evidence>
<dbReference type="InterPro" id="IPR019734">
    <property type="entry name" value="TPR_rpt"/>
</dbReference>
<evidence type="ECO:0000256" key="3">
    <source>
        <dbReference type="PROSITE-ProRule" id="PRU00339"/>
    </source>
</evidence>
<sequence>MDPLSLTVSIFALAKTAAVITNAIHSVSSSDVPAGIENLSTEFKHTFDAVQRLKALATEPGQFEGKESLCEEALGVVTDTHKTLSELREKIEKLQPDEKCKGKWRTISKLTRYQWSERSVQALLLRLQERRQALSSVFDSFARIQASAIQSDAATIRITTDQLRAETAQLRAQIDGFNAHFQEALTRLREAALPPVVELSTAADDPGSSGSQTITKDNDIVSIADSAIDVRTPSHSRNASLAAVSEPSAPAPLLKERNIPLLLKASSGHEIQRARMRYATTKTAEVARGFTRQQDQNLRSLIRSLTATEAAAKGLTSPGIASAALALARAYRDAGLYEDALETYKEALTAKEAILGATHSTTLNIWDSIAQVHEIQSRWSDALACYQILLEGRMLDPKAGQGHPSTLTAATMVARMDQRLGHHDEAAARYASVLAAYASQNKSQTLPALAVRLQVAEIYRAQRKLDEAVRAYTALRDQAKHVKGGERLAEQAEASIREIQEDKPEPTPETPEVEPGAADNARVTLDAKDAELINTCRRQLEELSSALGRTHPDTLAKMFELGMAYSSDDQHRNAIGWFQEVITGRTKVFGPDHPSTLDAIHQMASSYEEVGDLDKALEHYHTSLIRRETKLGDDHPQTLSSVVAISMVYSARGDNNVARDLLLRAVDGYTHRYSADHSATLSAKYKLAEVYREKALLQRSLELHQEVLDRRIATLGPSNALTLNSERAVGNVYRRMKQTDMAIKHLQRVLDGREVTFGHVHSLTTSIALDLASIYWDTDQPATAAVYYQQAFEGIQYQEPDSRTAGLVTMSNIGLCYYALKDYAQALSWYKKILTIQESECGLTHEETICTAEQVARCCMEIEEWVTAIELFQRVIASKQQTSPESPSDWSFNLFQLALACFKKGMYDESLAWSSRIINLGDKINPEERLATMRRMAVIFSKQANLEGSLEMYQKTLDECKTTLGDDHWLGKSILSEMGDLYLQMDSQTHAARDYQKTLDGLQRSLDKDNFNSLRILYRFADVHLEQHRYQEALNLYIAVLDAVEDSSRRHETAFTDLCNACVSDIATCHMKLFNTDLALSFLDRLVYCGDDEYRLGALVRIGNTQEKQGDYVAAIGTYKQLLDLETAKVGANHRDPLMSVRKIAALYSRASKYQDALTWTNRALQGFRALGTDMQVETFETLDFLSSVYCHLGRFQDATRVQKEAMDGFASVRGPQHPSTLKATLDLAEMYRALERKEEANQLYQRALSGYEARVRGVRDEGTTELGEEQRVVRELKGKIREIGGNGNARR</sequence>
<dbReference type="PANTHER" id="PTHR45641">
    <property type="entry name" value="TETRATRICOPEPTIDE REPEAT PROTEIN (AFU_ORTHOLOGUE AFUA_6G03870)"/>
    <property type="match status" value="1"/>
</dbReference>
<protein>
    <recommendedName>
        <fullName evidence="9">Fungal N-terminal domain-containing protein</fullName>
    </recommendedName>
</protein>
<name>A0A0D2G1J9_9EURO</name>
<evidence type="ECO:0000313" key="7">
    <source>
        <dbReference type="EMBL" id="KIW72645.1"/>
    </source>
</evidence>
<evidence type="ECO:0000256" key="1">
    <source>
        <dbReference type="ARBA" id="ARBA00022737"/>
    </source>
</evidence>
<keyword evidence="1" id="KW-0677">Repeat</keyword>
<dbReference type="InterPro" id="IPR011990">
    <property type="entry name" value="TPR-like_helical_dom_sf"/>
</dbReference>
<dbReference type="PROSITE" id="PS50005">
    <property type="entry name" value="TPR"/>
    <property type="match status" value="2"/>
</dbReference>
<evidence type="ECO:0000256" key="5">
    <source>
        <dbReference type="SAM" id="MobiDB-lite"/>
    </source>
</evidence>
<reference evidence="7 8" key="1">
    <citation type="submission" date="2015-01" db="EMBL/GenBank/DDBJ databases">
        <title>The Genome Sequence of Capronia semiimmersa CBS27337.</title>
        <authorList>
            <consortium name="The Broad Institute Genomics Platform"/>
            <person name="Cuomo C."/>
            <person name="de Hoog S."/>
            <person name="Gorbushina A."/>
            <person name="Stielow B."/>
            <person name="Teixiera M."/>
            <person name="Abouelleil A."/>
            <person name="Chapman S.B."/>
            <person name="Priest M."/>
            <person name="Young S.K."/>
            <person name="Wortman J."/>
            <person name="Nusbaum C."/>
            <person name="Birren B."/>
        </authorList>
    </citation>
    <scope>NUCLEOTIDE SEQUENCE [LARGE SCALE GENOMIC DNA]</scope>
    <source>
        <strain evidence="7 8">CBS 27337</strain>
    </source>
</reference>
<dbReference type="Proteomes" id="UP000054266">
    <property type="component" value="Unassembled WGS sequence"/>
</dbReference>
<evidence type="ECO:0000256" key="6">
    <source>
        <dbReference type="SAM" id="SignalP"/>
    </source>
</evidence>
<feature type="region of interest" description="Disordered" evidence="5">
    <location>
        <begin position="497"/>
        <end position="518"/>
    </location>
</feature>
<dbReference type="SUPFAM" id="SSF48452">
    <property type="entry name" value="TPR-like"/>
    <property type="match status" value="5"/>
</dbReference>
<evidence type="ECO:0000313" key="8">
    <source>
        <dbReference type="Proteomes" id="UP000054266"/>
    </source>
</evidence>
<evidence type="ECO:0000256" key="2">
    <source>
        <dbReference type="ARBA" id="ARBA00022803"/>
    </source>
</evidence>
<feature type="signal peptide" evidence="6">
    <location>
        <begin position="1"/>
        <end position="18"/>
    </location>
</feature>
<keyword evidence="4" id="KW-0175">Coiled coil</keyword>
<dbReference type="Pfam" id="PF13374">
    <property type="entry name" value="TPR_10"/>
    <property type="match status" value="2"/>
</dbReference>
<dbReference type="PANTHER" id="PTHR45641:SF19">
    <property type="entry name" value="NEPHROCYSTIN-3"/>
    <property type="match status" value="1"/>
</dbReference>
<feature type="chain" id="PRO_5002242210" description="Fungal N-terminal domain-containing protein" evidence="6">
    <location>
        <begin position="19"/>
        <end position="1292"/>
    </location>
</feature>
<feature type="repeat" description="TPR" evidence="3">
    <location>
        <begin position="321"/>
        <end position="354"/>
    </location>
</feature>
<gene>
    <name evidence="7" type="ORF">PV04_00825</name>
</gene>
<keyword evidence="6" id="KW-0732">Signal</keyword>
<feature type="coiled-coil region" evidence="4">
    <location>
        <begin position="1228"/>
        <end position="1255"/>
    </location>
</feature>
<feature type="repeat" description="TPR" evidence="3">
    <location>
        <begin position="807"/>
        <end position="840"/>
    </location>
</feature>
<keyword evidence="8" id="KW-1185">Reference proteome</keyword>
<accession>A0A0D2G1J9</accession>
<dbReference type="SMART" id="SM00028">
    <property type="entry name" value="TPR"/>
    <property type="match status" value="12"/>
</dbReference>
<dbReference type="EMBL" id="KN846956">
    <property type="protein sequence ID" value="KIW72645.1"/>
    <property type="molecule type" value="Genomic_DNA"/>
</dbReference>
<dbReference type="STRING" id="5601.A0A0D2G1J9"/>